<proteinExistence type="predicted"/>
<sequence>MKSSIVALKSHGILSVVAGLGATMALLTTAVPSRAQSGLDIYNGVMSASAYTLFPIGSGSIKPDTNLAYTGTTSFSIATQGYYQGGGLALKTPVNLAPYLSNPDAYLTFAVYLPNNQNNGIPGYNGRYPGYGGPMGYPGFPPTGPTGFPGFPGYPGYPGARGGFNTSTRKAVLQNFRVELVTTNGKKTEALLPLSYASQNNNWYMLSIPVSALPDLSADDAQIAQIRLFGDAPANFNVGRIAVVIDQSPVSGLSLPEQLVGVGQMITYSVYPTAGIRPLKIWWDWDASDGIQLESEGRAVRHAYYVEGDYTATVMAMDPYTGRILAKSTFHVHVHQ</sequence>
<name>S0EZ38_CHTCT</name>
<dbReference type="KEGG" id="ccz:CCALI_02140"/>
<dbReference type="OrthoDB" id="9802683at2"/>
<organism evidence="2 3">
    <name type="scientific">Chthonomonas calidirosea (strain DSM 23976 / ICMP 18418 / T49)</name>
    <dbReference type="NCBI Taxonomy" id="1303518"/>
    <lineage>
        <taxon>Bacteria</taxon>
        <taxon>Bacillati</taxon>
        <taxon>Armatimonadota</taxon>
        <taxon>Chthonomonadia</taxon>
        <taxon>Chthonomonadales</taxon>
        <taxon>Chthonomonadaceae</taxon>
        <taxon>Chthonomonas</taxon>
    </lineage>
</organism>
<evidence type="ECO:0000259" key="1">
    <source>
        <dbReference type="PROSITE" id="PS50093"/>
    </source>
</evidence>
<dbReference type="Pfam" id="PF00801">
    <property type="entry name" value="PKD"/>
    <property type="match status" value="1"/>
</dbReference>
<dbReference type="Proteomes" id="UP000014227">
    <property type="component" value="Chromosome I"/>
</dbReference>
<keyword evidence="3" id="KW-1185">Reference proteome</keyword>
<evidence type="ECO:0000313" key="3">
    <source>
        <dbReference type="Proteomes" id="UP000014227"/>
    </source>
</evidence>
<dbReference type="InterPro" id="IPR000601">
    <property type="entry name" value="PKD_dom"/>
</dbReference>
<dbReference type="HOGENOM" id="CLU_825632_0_0_0"/>
<reference evidence="3" key="1">
    <citation type="submission" date="2013-03" db="EMBL/GenBank/DDBJ databases">
        <title>Genome sequence of Chthonomonas calidirosea, the first sequenced genome from the Armatimonadetes phylum (formally candidate division OP10).</title>
        <authorList>
            <person name="Lee K.C.Y."/>
            <person name="Morgan X.C."/>
            <person name="Dunfield P.F."/>
            <person name="Tamas I."/>
            <person name="Houghton K.M."/>
            <person name="Vyssotski M."/>
            <person name="Ryan J.L.J."/>
            <person name="Lagutin K."/>
            <person name="McDonald I.R."/>
            <person name="Stott M.B."/>
        </authorList>
    </citation>
    <scope>NUCLEOTIDE SEQUENCE [LARGE SCALE GENOMIC DNA]</scope>
    <source>
        <strain evidence="3">DSM 23976 / ICMP 18418 / T49</strain>
    </source>
</reference>
<dbReference type="InterPro" id="IPR035986">
    <property type="entry name" value="PKD_dom_sf"/>
</dbReference>
<dbReference type="SUPFAM" id="SSF49299">
    <property type="entry name" value="PKD domain"/>
    <property type="match status" value="1"/>
</dbReference>
<evidence type="ECO:0000313" key="2">
    <source>
        <dbReference type="EMBL" id="CCW35947.1"/>
    </source>
</evidence>
<dbReference type="CDD" id="cd00146">
    <property type="entry name" value="PKD"/>
    <property type="match status" value="1"/>
</dbReference>
<dbReference type="PROSITE" id="PS50093">
    <property type="entry name" value="PKD"/>
    <property type="match status" value="1"/>
</dbReference>
<dbReference type="Gene3D" id="2.60.40.10">
    <property type="entry name" value="Immunoglobulins"/>
    <property type="match status" value="1"/>
</dbReference>
<dbReference type="PATRIC" id="fig|1303518.3.peg.2216"/>
<dbReference type="EMBL" id="HF951689">
    <property type="protein sequence ID" value="CCW35947.1"/>
    <property type="molecule type" value="Genomic_DNA"/>
</dbReference>
<dbReference type="AlphaFoldDB" id="S0EZ38"/>
<dbReference type="InterPro" id="IPR013783">
    <property type="entry name" value="Ig-like_fold"/>
</dbReference>
<accession>S0EZ38</accession>
<feature type="domain" description="PKD" evidence="1">
    <location>
        <begin position="283"/>
        <end position="336"/>
    </location>
</feature>
<dbReference type="RefSeq" id="WP_016483469.1">
    <property type="nucleotide sequence ID" value="NC_021487.1"/>
</dbReference>
<gene>
    <name evidence="2" type="ORF">CCALI_02140</name>
</gene>
<protein>
    <recommendedName>
        <fullName evidence="1">PKD domain-containing protein</fullName>
    </recommendedName>
</protein>
<dbReference type="InParanoid" id="S0EZ38"/>
<dbReference type="STRING" id="454171.CP488_01950"/>